<dbReference type="EMBL" id="WUPT01000001">
    <property type="protein sequence ID" value="MXQ06526.1"/>
    <property type="molecule type" value="Genomic_DNA"/>
</dbReference>
<name>A0A7C9IQP9_9RHOB</name>
<keyword evidence="4" id="KW-0067">ATP-binding</keyword>
<evidence type="ECO:0000313" key="9">
    <source>
        <dbReference type="Proteomes" id="UP000480350"/>
    </source>
</evidence>
<dbReference type="AlphaFoldDB" id="A0A7C9IQP9"/>
<feature type="domain" description="Thiamin pyrophosphokinase thiamin-binding" evidence="7">
    <location>
        <begin position="149"/>
        <end position="199"/>
    </location>
</feature>
<evidence type="ECO:0000256" key="3">
    <source>
        <dbReference type="ARBA" id="ARBA00022777"/>
    </source>
</evidence>
<dbReference type="SUPFAM" id="SSF63862">
    <property type="entry name" value="Thiamin pyrophosphokinase, substrate-binding domain"/>
    <property type="match status" value="1"/>
</dbReference>
<dbReference type="GO" id="GO:0016301">
    <property type="term" value="F:kinase activity"/>
    <property type="evidence" value="ECO:0007669"/>
    <property type="project" value="UniProtKB-KW"/>
</dbReference>
<sequence length="219" mass="22949">MDRAQVQSRGGVTLIGAGDPRREDLDEALKSAPTLVAADGGADFVLGWGHMPDRVIGDLDSLDPATRNALPEDRIHHVAEQDSTDFEKCLSRIDAPFILATGFTGGRSDHALAAVSVLARRVGPPTALIDAEDVIFAAPDACTLDLLPGTRVSLFPMAPVRGRSTGLRWPIDGLDLDPMGRVGTSNEATGQVSLAFDAPGMLIILPRAALPAALSALRG</sequence>
<dbReference type="RefSeq" id="WP_160762458.1">
    <property type="nucleotide sequence ID" value="NZ_WUPT01000001.1"/>
</dbReference>
<evidence type="ECO:0000256" key="5">
    <source>
        <dbReference type="NCBIfam" id="TIGR01378"/>
    </source>
</evidence>
<reference evidence="8 9" key="1">
    <citation type="submission" date="2019-12" db="EMBL/GenBank/DDBJ databases">
        <authorList>
            <person name="Lee S.D."/>
        </authorList>
    </citation>
    <scope>NUCLEOTIDE SEQUENCE [LARGE SCALE GENOMIC DNA]</scope>
    <source>
        <strain evidence="8 9">GH1-50</strain>
    </source>
</reference>
<evidence type="ECO:0000256" key="2">
    <source>
        <dbReference type="ARBA" id="ARBA00022741"/>
    </source>
</evidence>
<gene>
    <name evidence="8" type="ORF">GQ651_01565</name>
</gene>
<dbReference type="GO" id="GO:0006772">
    <property type="term" value="P:thiamine metabolic process"/>
    <property type="evidence" value="ECO:0007669"/>
    <property type="project" value="UniProtKB-UniRule"/>
</dbReference>
<dbReference type="SUPFAM" id="SSF63999">
    <property type="entry name" value="Thiamin pyrophosphokinase, catalytic domain"/>
    <property type="match status" value="1"/>
</dbReference>
<dbReference type="InterPro" id="IPR053149">
    <property type="entry name" value="TPK"/>
</dbReference>
<keyword evidence="1 8" id="KW-0808">Transferase</keyword>
<dbReference type="EC" id="2.7.6.2" evidence="5"/>
<evidence type="ECO:0000259" key="7">
    <source>
        <dbReference type="Pfam" id="PF04265"/>
    </source>
</evidence>
<dbReference type="InterPro" id="IPR036371">
    <property type="entry name" value="TPK_B1-bd_sf"/>
</dbReference>
<reference evidence="8 9" key="2">
    <citation type="submission" date="2020-03" db="EMBL/GenBank/DDBJ databases">
        <title>Kangsaoukella pontilimi gen. nov., sp. nov., a new member of the family Rhodobacteraceae isolated from a tidal mudflat.</title>
        <authorList>
            <person name="Kim I.S."/>
        </authorList>
    </citation>
    <scope>NUCLEOTIDE SEQUENCE [LARGE SCALE GENOMIC DNA]</scope>
    <source>
        <strain evidence="8 9">GH1-50</strain>
    </source>
</reference>
<dbReference type="InterPro" id="IPR006282">
    <property type="entry name" value="Thi_PPkinase"/>
</dbReference>
<comment type="caution">
    <text evidence="8">The sequence shown here is derived from an EMBL/GenBank/DDBJ whole genome shotgun (WGS) entry which is preliminary data.</text>
</comment>
<proteinExistence type="predicted"/>
<accession>A0A7C9IQP9</accession>
<dbReference type="GO" id="GO:0004788">
    <property type="term" value="F:thiamine diphosphokinase activity"/>
    <property type="evidence" value="ECO:0007669"/>
    <property type="project" value="UniProtKB-UniRule"/>
</dbReference>
<dbReference type="Gene3D" id="3.40.50.10240">
    <property type="entry name" value="Thiamin pyrophosphokinase, catalytic domain"/>
    <property type="match status" value="1"/>
</dbReference>
<dbReference type="GO" id="GO:0009229">
    <property type="term" value="P:thiamine diphosphate biosynthetic process"/>
    <property type="evidence" value="ECO:0007669"/>
    <property type="project" value="InterPro"/>
</dbReference>
<evidence type="ECO:0000256" key="1">
    <source>
        <dbReference type="ARBA" id="ARBA00022679"/>
    </source>
</evidence>
<dbReference type="GO" id="GO:0005524">
    <property type="term" value="F:ATP binding"/>
    <property type="evidence" value="ECO:0007669"/>
    <property type="project" value="UniProtKB-KW"/>
</dbReference>
<dbReference type="Pfam" id="PF04265">
    <property type="entry name" value="TPK_B1_binding"/>
    <property type="match status" value="1"/>
</dbReference>
<dbReference type="GO" id="GO:0030975">
    <property type="term" value="F:thiamine binding"/>
    <property type="evidence" value="ECO:0007669"/>
    <property type="project" value="InterPro"/>
</dbReference>
<feature type="domain" description="Thiamin pyrophosphokinase catalytic" evidence="6">
    <location>
        <begin position="26"/>
        <end position="120"/>
    </location>
</feature>
<evidence type="ECO:0000256" key="4">
    <source>
        <dbReference type="ARBA" id="ARBA00022840"/>
    </source>
</evidence>
<dbReference type="InterPro" id="IPR007371">
    <property type="entry name" value="TPK_catalytic"/>
</dbReference>
<protein>
    <recommendedName>
        <fullName evidence="5">Thiamine diphosphokinase</fullName>
        <ecNumber evidence="5">2.7.6.2</ecNumber>
    </recommendedName>
</protein>
<keyword evidence="3 8" id="KW-0418">Kinase</keyword>
<dbReference type="NCBIfam" id="TIGR01378">
    <property type="entry name" value="thi_PPkinase"/>
    <property type="match status" value="1"/>
</dbReference>
<organism evidence="8 9">
    <name type="scientific">Kangsaoukella pontilimi</name>
    <dbReference type="NCBI Taxonomy" id="2691042"/>
    <lineage>
        <taxon>Bacteria</taxon>
        <taxon>Pseudomonadati</taxon>
        <taxon>Pseudomonadota</taxon>
        <taxon>Alphaproteobacteria</taxon>
        <taxon>Rhodobacterales</taxon>
        <taxon>Paracoccaceae</taxon>
        <taxon>Kangsaoukella</taxon>
    </lineage>
</organism>
<keyword evidence="2" id="KW-0547">Nucleotide-binding</keyword>
<dbReference type="InterPro" id="IPR007373">
    <property type="entry name" value="Thiamin_PyroPKinase_B1-bd"/>
</dbReference>
<dbReference type="Pfam" id="PF04263">
    <property type="entry name" value="TPK_catalytic"/>
    <property type="match status" value="1"/>
</dbReference>
<dbReference type="PANTHER" id="PTHR41299">
    <property type="entry name" value="THIAMINE PYROPHOSPHOKINASE"/>
    <property type="match status" value="1"/>
</dbReference>
<dbReference type="InterPro" id="IPR036759">
    <property type="entry name" value="TPK_catalytic_sf"/>
</dbReference>
<dbReference type="PANTHER" id="PTHR41299:SF1">
    <property type="entry name" value="THIAMINE PYROPHOSPHOKINASE"/>
    <property type="match status" value="1"/>
</dbReference>
<dbReference type="CDD" id="cd07995">
    <property type="entry name" value="TPK"/>
    <property type="match status" value="1"/>
</dbReference>
<evidence type="ECO:0000313" key="8">
    <source>
        <dbReference type="EMBL" id="MXQ06526.1"/>
    </source>
</evidence>
<evidence type="ECO:0000259" key="6">
    <source>
        <dbReference type="Pfam" id="PF04263"/>
    </source>
</evidence>
<keyword evidence="9" id="KW-1185">Reference proteome</keyword>
<dbReference type="Proteomes" id="UP000480350">
    <property type="component" value="Unassembled WGS sequence"/>
</dbReference>